<feature type="compositionally biased region" description="Low complexity" evidence="1">
    <location>
        <begin position="72"/>
        <end position="82"/>
    </location>
</feature>
<evidence type="ECO:0000256" key="1">
    <source>
        <dbReference type="SAM" id="MobiDB-lite"/>
    </source>
</evidence>
<feature type="region of interest" description="Disordered" evidence="1">
    <location>
        <begin position="1"/>
        <end position="82"/>
    </location>
</feature>
<comment type="caution">
    <text evidence="2">The sequence shown here is derived from an EMBL/GenBank/DDBJ whole genome shotgun (WGS) entry which is preliminary data.</text>
</comment>
<reference evidence="3" key="1">
    <citation type="journal article" date="2019" name="Int. J. Syst. Evol. Microbiol.">
        <title>The Global Catalogue of Microorganisms (GCM) 10K type strain sequencing project: providing services to taxonomists for standard genome sequencing and annotation.</title>
        <authorList>
            <consortium name="The Broad Institute Genomics Platform"/>
            <consortium name="The Broad Institute Genome Sequencing Center for Infectious Disease"/>
            <person name="Wu L."/>
            <person name="Ma J."/>
        </authorList>
    </citation>
    <scope>NUCLEOTIDE SEQUENCE [LARGE SCALE GENOMIC DNA]</scope>
    <source>
        <strain evidence="3">JCM 4586</strain>
    </source>
</reference>
<protein>
    <submittedName>
        <fullName evidence="2">Uncharacterized protein</fullName>
    </submittedName>
</protein>
<dbReference type="EMBL" id="BMUT01000010">
    <property type="protein sequence ID" value="GGX95881.1"/>
    <property type="molecule type" value="Genomic_DNA"/>
</dbReference>
<name>A0ABQ2YY84_9ACTN</name>
<feature type="compositionally biased region" description="Basic and acidic residues" evidence="1">
    <location>
        <begin position="1"/>
        <end position="18"/>
    </location>
</feature>
<accession>A0ABQ2YY84</accession>
<dbReference type="Proteomes" id="UP000659223">
    <property type="component" value="Unassembled WGS sequence"/>
</dbReference>
<proteinExistence type="predicted"/>
<evidence type="ECO:0000313" key="2">
    <source>
        <dbReference type="EMBL" id="GGX95881.1"/>
    </source>
</evidence>
<sequence>MSRRTDGPRPRRAEEWCPRKGRGAGTAGTGRRKRRGTPDVTGGGRGPLQGSGEHTGEQGGNAVPAPAEGDSAAPGRAPAAEA</sequence>
<evidence type="ECO:0000313" key="3">
    <source>
        <dbReference type="Proteomes" id="UP000659223"/>
    </source>
</evidence>
<gene>
    <name evidence="2" type="ORF">GCM10010324_47490</name>
</gene>
<keyword evidence="3" id="KW-1185">Reference proteome</keyword>
<organism evidence="2 3">
    <name type="scientific">Streptomyces hiroshimensis</name>
    <dbReference type="NCBI Taxonomy" id="66424"/>
    <lineage>
        <taxon>Bacteria</taxon>
        <taxon>Bacillati</taxon>
        <taxon>Actinomycetota</taxon>
        <taxon>Actinomycetes</taxon>
        <taxon>Kitasatosporales</taxon>
        <taxon>Streptomycetaceae</taxon>
        <taxon>Streptomyces</taxon>
    </lineage>
</organism>